<accession>A0A8X7YSF0</accession>
<dbReference type="EMBL" id="JAAWWB010000020">
    <property type="protein sequence ID" value="KAG6758083.1"/>
    <property type="molecule type" value="Genomic_DNA"/>
</dbReference>
<dbReference type="InterPro" id="IPR050794">
    <property type="entry name" value="CPA2_transporter"/>
</dbReference>
<dbReference type="InterPro" id="IPR057290">
    <property type="entry name" value="CHX17_C"/>
</dbReference>
<dbReference type="PANTHER" id="PTHR32468">
    <property type="entry name" value="CATION/H + ANTIPORTER"/>
    <property type="match status" value="1"/>
</dbReference>
<organism evidence="14 15">
    <name type="scientific">Populus tomentosa</name>
    <name type="common">Chinese white poplar</name>
    <dbReference type="NCBI Taxonomy" id="118781"/>
    <lineage>
        <taxon>Eukaryota</taxon>
        <taxon>Viridiplantae</taxon>
        <taxon>Streptophyta</taxon>
        <taxon>Embryophyta</taxon>
        <taxon>Tracheophyta</taxon>
        <taxon>Spermatophyta</taxon>
        <taxon>Magnoliopsida</taxon>
        <taxon>eudicotyledons</taxon>
        <taxon>Gunneridae</taxon>
        <taxon>Pentapetalae</taxon>
        <taxon>rosids</taxon>
        <taxon>fabids</taxon>
        <taxon>Malpighiales</taxon>
        <taxon>Salicaceae</taxon>
        <taxon>Saliceae</taxon>
        <taxon>Populus</taxon>
    </lineage>
</organism>
<dbReference type="Pfam" id="PF23256">
    <property type="entry name" value="CHX17_2nd"/>
    <property type="match status" value="1"/>
</dbReference>
<dbReference type="InterPro" id="IPR041569">
    <property type="entry name" value="AAA_lid_3"/>
</dbReference>
<feature type="transmembrane region" description="Helical" evidence="12">
    <location>
        <begin position="1237"/>
        <end position="1256"/>
    </location>
</feature>
<dbReference type="GO" id="GO:0006885">
    <property type="term" value="P:regulation of pH"/>
    <property type="evidence" value="ECO:0007669"/>
    <property type="project" value="TreeGrafter"/>
</dbReference>
<comment type="subcellular location">
    <subcellularLocation>
        <location evidence="1">Membrane</location>
        <topology evidence="1">Multi-pass membrane protein</topology>
    </subcellularLocation>
</comment>
<feature type="transmembrane region" description="Helical" evidence="12">
    <location>
        <begin position="1371"/>
        <end position="1393"/>
    </location>
</feature>
<dbReference type="GO" id="GO:0016887">
    <property type="term" value="F:ATP hydrolysis activity"/>
    <property type="evidence" value="ECO:0007669"/>
    <property type="project" value="InterPro"/>
</dbReference>
<evidence type="ECO:0000256" key="11">
    <source>
        <dbReference type="ARBA" id="ARBA00038341"/>
    </source>
</evidence>
<keyword evidence="5" id="KW-0633">Potassium transport</keyword>
<dbReference type="GO" id="GO:1902600">
    <property type="term" value="P:proton transmembrane transport"/>
    <property type="evidence" value="ECO:0007669"/>
    <property type="project" value="InterPro"/>
</dbReference>
<feature type="transmembrane region" description="Helical" evidence="12">
    <location>
        <begin position="1199"/>
        <end position="1215"/>
    </location>
</feature>
<evidence type="ECO:0000256" key="4">
    <source>
        <dbReference type="ARBA" id="ARBA00022448"/>
    </source>
</evidence>
<evidence type="ECO:0000256" key="8">
    <source>
        <dbReference type="ARBA" id="ARBA00022989"/>
    </source>
</evidence>
<dbReference type="Pfam" id="PF00004">
    <property type="entry name" value="AAA"/>
    <property type="match status" value="1"/>
</dbReference>
<comment type="similarity">
    <text evidence="11">Belongs to the monovalent cation:proton antiporter 2 (CPA2) transporter (TC 2.A.37) family. CHX (TC 2.A.37.4) subfamily.</text>
</comment>
<feature type="transmembrane region" description="Helical" evidence="12">
    <location>
        <begin position="1263"/>
        <end position="1284"/>
    </location>
</feature>
<evidence type="ECO:0000256" key="6">
    <source>
        <dbReference type="ARBA" id="ARBA00022692"/>
    </source>
</evidence>
<dbReference type="InterPro" id="IPR003593">
    <property type="entry name" value="AAA+_ATPase"/>
</dbReference>
<evidence type="ECO:0000256" key="10">
    <source>
        <dbReference type="ARBA" id="ARBA00023136"/>
    </source>
</evidence>
<dbReference type="InterPro" id="IPR000642">
    <property type="entry name" value="Peptidase_M41"/>
</dbReference>
<dbReference type="InterPro" id="IPR003959">
    <property type="entry name" value="ATPase_AAA_core"/>
</dbReference>
<evidence type="ECO:0000256" key="1">
    <source>
        <dbReference type="ARBA" id="ARBA00004141"/>
    </source>
</evidence>
<evidence type="ECO:0000313" key="15">
    <source>
        <dbReference type="Proteomes" id="UP000886885"/>
    </source>
</evidence>
<dbReference type="GO" id="GO:0006508">
    <property type="term" value="P:proteolysis"/>
    <property type="evidence" value="ECO:0007669"/>
    <property type="project" value="InterPro"/>
</dbReference>
<evidence type="ECO:0000256" key="5">
    <source>
        <dbReference type="ARBA" id="ARBA00022538"/>
    </source>
</evidence>
<name>A0A8X7YSF0_POPTO</name>
<evidence type="ECO:0000259" key="13">
    <source>
        <dbReference type="SMART" id="SM00382"/>
    </source>
</evidence>
<feature type="transmembrane region" description="Helical" evidence="12">
    <location>
        <begin position="1405"/>
        <end position="1430"/>
    </location>
</feature>
<keyword evidence="4" id="KW-0813">Transport</keyword>
<feature type="transmembrane region" description="Helical" evidence="12">
    <location>
        <begin position="1334"/>
        <end position="1351"/>
    </location>
</feature>
<reference evidence="14" key="1">
    <citation type="journal article" date="2020" name="bioRxiv">
        <title>Hybrid origin of Populus tomentosa Carr. identified through genome sequencing and phylogenomic analysis.</title>
        <authorList>
            <person name="An X."/>
            <person name="Gao K."/>
            <person name="Chen Z."/>
            <person name="Li J."/>
            <person name="Yang X."/>
            <person name="Yang X."/>
            <person name="Zhou J."/>
            <person name="Guo T."/>
            <person name="Zhao T."/>
            <person name="Huang S."/>
            <person name="Miao D."/>
            <person name="Khan W.U."/>
            <person name="Rao P."/>
            <person name="Ye M."/>
            <person name="Lei B."/>
            <person name="Liao W."/>
            <person name="Wang J."/>
            <person name="Ji L."/>
            <person name="Li Y."/>
            <person name="Guo B."/>
            <person name="Mustafa N.S."/>
            <person name="Li S."/>
            <person name="Yun Q."/>
            <person name="Keller S.R."/>
            <person name="Mao J."/>
            <person name="Zhang R."/>
            <person name="Strauss S.H."/>
        </authorList>
    </citation>
    <scope>NUCLEOTIDE SEQUENCE</scope>
    <source>
        <strain evidence="14">GM15</strain>
        <tissue evidence="14">Leaf</tissue>
    </source>
</reference>
<dbReference type="OrthoDB" id="2016403at2759"/>
<evidence type="ECO:0000256" key="12">
    <source>
        <dbReference type="SAM" id="Phobius"/>
    </source>
</evidence>
<dbReference type="SMART" id="SM00382">
    <property type="entry name" value="AAA"/>
    <property type="match status" value="1"/>
</dbReference>
<evidence type="ECO:0000256" key="9">
    <source>
        <dbReference type="ARBA" id="ARBA00023065"/>
    </source>
</evidence>
<dbReference type="GO" id="GO:0004176">
    <property type="term" value="F:ATP-dependent peptidase activity"/>
    <property type="evidence" value="ECO:0007669"/>
    <property type="project" value="InterPro"/>
</dbReference>
<dbReference type="GO" id="GO:0012505">
    <property type="term" value="C:endomembrane system"/>
    <property type="evidence" value="ECO:0007669"/>
    <property type="project" value="TreeGrafter"/>
</dbReference>
<dbReference type="GO" id="GO:0006813">
    <property type="term" value="P:potassium ion transport"/>
    <property type="evidence" value="ECO:0007669"/>
    <property type="project" value="UniProtKB-KW"/>
</dbReference>
<dbReference type="Pfam" id="PF23259">
    <property type="entry name" value="CHX17_C"/>
    <property type="match status" value="1"/>
</dbReference>
<dbReference type="PANTHER" id="PTHR32468:SF22">
    <property type="entry name" value="CATION_H(+) ANTIPORTER 3-LIKE"/>
    <property type="match status" value="1"/>
</dbReference>
<dbReference type="FunFam" id="1.10.8.60:FF:000101">
    <property type="entry name" value="ATP-dependent zinc metalloprotease FTSH 12, chloroplastic"/>
    <property type="match status" value="1"/>
</dbReference>
<dbReference type="GO" id="GO:0004222">
    <property type="term" value="F:metalloendopeptidase activity"/>
    <property type="evidence" value="ECO:0007669"/>
    <property type="project" value="InterPro"/>
</dbReference>
<evidence type="ECO:0000256" key="2">
    <source>
        <dbReference type="ARBA" id="ARBA00010044"/>
    </source>
</evidence>
<gene>
    <name evidence="14" type="ORF">POTOM_038417</name>
</gene>
<keyword evidence="10 12" id="KW-0472">Membrane</keyword>
<keyword evidence="9" id="KW-0406">Ion transport</keyword>
<evidence type="ECO:0000256" key="7">
    <source>
        <dbReference type="ARBA" id="ARBA00022958"/>
    </source>
</evidence>
<dbReference type="Pfam" id="PF00999">
    <property type="entry name" value="Na_H_Exchanger"/>
    <property type="match status" value="1"/>
</dbReference>
<dbReference type="InterPro" id="IPR006153">
    <property type="entry name" value="Cation/H_exchanger_TM"/>
</dbReference>
<feature type="transmembrane region" description="Helical" evidence="12">
    <location>
        <begin position="1482"/>
        <end position="1509"/>
    </location>
</feature>
<feature type="transmembrane region" description="Helical" evidence="12">
    <location>
        <begin position="1450"/>
        <end position="1470"/>
    </location>
</feature>
<sequence length="1915" mass="217033">MNLTLPHKQNPLLHSPILLTQTAQNPPILFQLPTNQRPRISRKKPIFRIYSSANENGSDGFSWPSLTRSVRLGTERFLLKLGESVKKETGFDVEGVNVKVGEFVERIKGDIKKGDAALTRFRTELLTDFVDWNRWERWKCAEDFKNWEPKRVGALLLYIFAVMFSCQRIYVAIRAPFLDQERRELTEAYMEALIPEPSPINIRKFKKGMWRNTTPKGLKMKKFIEGPDGTLIQDTSYVGEDAWEDDQEPPQENMNQIIDKDVRLNAELKKNLKEDLGISGEVQDSKGTWRERLHIWKEVLKKEKFAEQLDSSNAKYVVEFDMKEVENSLRKDVVEKVTDTQGARALWISKRWWRYRPKLPYTYFLQKLDSSEASVILRDVVAAVVFTEDLKRLYVTMKEGFPLEYIVDIPLDPYLFEVISGSGVEVDLLQKRQIHYFLKVLIALLPGLLILWLIREAAMLLHITSKRFLYKKYNQLFDMAYAENFILPVGDVGETKTMYKEVVLGGDVWDLLDEIMIYMGNPMQYYERGVKFVRGVLLSGPPGTGKTLFARTLAKESGLPFVFASGAEFTDSEKSGAARINEMFSIARRNAPCFVFVDEIDAIAGRHARKDPRRRATFEALIAQLDGEKEKTGVDRFSLRQAVIFICATNRPDELDLEFVRPGRIDRRLYIGLPDAKQRVQIFGVHSIGKQLAEDVDFGKLVFRTVGFSGADIRNLVNEAAIMSVRKGHSKVYQQDLVDVLDKQLLEGMGVLLTEEEQQKCEQNVSFEKKSLLAVHEAGHIVLSHLFPRFDWHAFSQLLPGGKETAISVFYPREDMIDQGYTTFGYMKMQMVVAHGGRCAERLVYGEDITDGGSDDLEKITKWDDPHVIPANMTLEVSELFTREMTRYVEETEELAMEGLRNNRHILDVITKELLEKSRITGLEVEDLMKELSPTMFEDFVKPFQINLDECIASPCSFLLNGISPGFMRDRCHTMTSCDINHWTYILHPSTDNDTLQYQPLNTHTGPLMSKVYGLQMSTSSDYDTFLLEANLSPVADRACWLIVLASSTVIALDSGWGSATCRCQFCVIHANFVNSYCLMITLLTRNVCCIASEDCQSVYRFECSKSILYTSSKGDKTSKKSRRVSSMDTPEDIVNVSGKCYENVKVFSEGLWSVKPGESILQHSLVRFHFELLAMFFLAGSFHFFLKRFHFSRFTSDVLAGIAVGPTVLGYYFGRTSDDLFHTSIPNQVLSSLSKIGYILFVFFAGVQMDTTLIWKTGRKAFSLGAFVFATNFIMASCVAIYFPKDNGLTIGIKGGMIFAGNMYFESMIQTEFVGVCYILMQLQIINSQLGRLALASSMHYKLMSLVYNITNGFGRGLRTTSVRVGVQMVILSLAYILFIVIILRQMIFTFIRITPQGQPLKEIYATITMACVFLLASSGDCVGLNYVFGPLILGLIVPARSPLAEILVQKFNTAASGFLLPLMTMFCASKIDLHQFISEFHTLVAFKISLIGFAIKLAVTFLGVYFYKLPLRHAAALTVILNAKGHYEVGTFISFNPLKEIQSTSGILLLFLLQAFQPLLVKTLYHPAEHYVSYKQKTIEHVSNDAELQILVCAHREEDAVAAVTLLEYSNPTKQNPLSIYGLCLEELVSSFIPVLINHQLGQKISYSEGSRSQPIIDIFKYFKTQHNKFVQMHVFTAISPFKQMHEDICWLSFDKDCSLVIIPFHKKWNSKGKMVSSNTDLRNLNINVLKNAPCSVGTLIDRKRAQGLSSIFSTSATYRVAALFVGGSDDREAISYALRMARSPRVHLTIMHLVAHNDDVHNWENMVNDDFLRKVKAEMSGHTNIDYIEETVRDGSDTSEVLQSIVEDRDLIMVGRQHENEPQALAGLSAEWIDFPELGPMGDLLASEYISNPVSVLVVQQQKKKVNVTASN</sequence>
<comment type="similarity">
    <text evidence="3">In the N-terminal section; belongs to the AAA ATPase family.</text>
</comment>
<feature type="domain" description="AAA+ ATPase" evidence="13">
    <location>
        <begin position="532"/>
        <end position="675"/>
    </location>
</feature>
<dbReference type="GO" id="GO:0016020">
    <property type="term" value="C:membrane"/>
    <property type="evidence" value="ECO:0007669"/>
    <property type="project" value="UniProtKB-SubCell"/>
</dbReference>
<dbReference type="GO" id="GO:0015297">
    <property type="term" value="F:antiporter activity"/>
    <property type="evidence" value="ECO:0007669"/>
    <property type="project" value="InterPro"/>
</dbReference>
<proteinExistence type="inferred from homology"/>
<keyword evidence="6 12" id="KW-0812">Transmembrane</keyword>
<feature type="transmembrane region" description="Helical" evidence="12">
    <location>
        <begin position="1169"/>
        <end position="1187"/>
    </location>
</feature>
<dbReference type="Pfam" id="PF01434">
    <property type="entry name" value="Peptidase_M41"/>
    <property type="match status" value="1"/>
</dbReference>
<feature type="transmembrane region" description="Helical" evidence="12">
    <location>
        <begin position="1304"/>
        <end position="1322"/>
    </location>
</feature>
<comment type="similarity">
    <text evidence="2">In the C-terminal section; belongs to the peptidase M41 family.</text>
</comment>
<keyword evidence="8 12" id="KW-1133">Transmembrane helix</keyword>
<evidence type="ECO:0000256" key="3">
    <source>
        <dbReference type="ARBA" id="ARBA00010550"/>
    </source>
</evidence>
<comment type="caution">
    <text evidence="14">The sequence shown here is derived from an EMBL/GenBank/DDBJ whole genome shotgun (WGS) entry which is preliminary data.</text>
</comment>
<keyword evidence="15" id="KW-1185">Reference proteome</keyword>
<dbReference type="Pfam" id="PF17862">
    <property type="entry name" value="AAA_lid_3"/>
    <property type="match status" value="1"/>
</dbReference>
<dbReference type="GO" id="GO:0005524">
    <property type="term" value="F:ATP binding"/>
    <property type="evidence" value="ECO:0007669"/>
    <property type="project" value="InterPro"/>
</dbReference>
<evidence type="ECO:0000313" key="14">
    <source>
        <dbReference type="EMBL" id="KAG6758083.1"/>
    </source>
</evidence>
<dbReference type="FunFam" id="3.40.50.300:FF:001118">
    <property type="entry name" value="ATP-dependent zinc metalloprotease FTSH 12, chloroplastic"/>
    <property type="match status" value="1"/>
</dbReference>
<dbReference type="InterPro" id="IPR057291">
    <property type="entry name" value="CHX17_2nd"/>
</dbReference>
<protein>
    <recommendedName>
        <fullName evidence="13">AAA+ ATPase domain-containing protein</fullName>
    </recommendedName>
</protein>
<keyword evidence="7" id="KW-0630">Potassium</keyword>
<dbReference type="Proteomes" id="UP000886885">
    <property type="component" value="Chromosome 10D"/>
</dbReference>